<organism evidence="2 3">
    <name type="scientific">Nitzschia inconspicua</name>
    <dbReference type="NCBI Taxonomy" id="303405"/>
    <lineage>
        <taxon>Eukaryota</taxon>
        <taxon>Sar</taxon>
        <taxon>Stramenopiles</taxon>
        <taxon>Ochrophyta</taxon>
        <taxon>Bacillariophyta</taxon>
        <taxon>Bacillariophyceae</taxon>
        <taxon>Bacillariophycidae</taxon>
        <taxon>Bacillariales</taxon>
        <taxon>Bacillariaceae</taxon>
        <taxon>Nitzschia</taxon>
    </lineage>
</organism>
<reference evidence="2" key="1">
    <citation type="journal article" date="2021" name="Sci. Rep.">
        <title>Diploid genomic architecture of Nitzschia inconspicua, an elite biomass production diatom.</title>
        <authorList>
            <person name="Oliver A."/>
            <person name="Podell S."/>
            <person name="Pinowska A."/>
            <person name="Traller J.C."/>
            <person name="Smith S.R."/>
            <person name="McClure R."/>
            <person name="Beliaev A."/>
            <person name="Bohutskyi P."/>
            <person name="Hill E.A."/>
            <person name="Rabines A."/>
            <person name="Zheng H."/>
            <person name="Allen L.Z."/>
            <person name="Kuo A."/>
            <person name="Grigoriev I.V."/>
            <person name="Allen A.E."/>
            <person name="Hazlebeck D."/>
            <person name="Allen E.E."/>
        </authorList>
    </citation>
    <scope>NUCLEOTIDE SEQUENCE</scope>
    <source>
        <strain evidence="2">Hildebrandi</strain>
    </source>
</reference>
<protein>
    <submittedName>
        <fullName evidence="2">Uncharacterized protein</fullName>
    </submittedName>
</protein>
<feature type="region of interest" description="Disordered" evidence="1">
    <location>
        <begin position="290"/>
        <end position="332"/>
    </location>
</feature>
<evidence type="ECO:0000256" key="1">
    <source>
        <dbReference type="SAM" id="MobiDB-lite"/>
    </source>
</evidence>
<dbReference type="Proteomes" id="UP000693970">
    <property type="component" value="Unassembled WGS sequence"/>
</dbReference>
<feature type="compositionally biased region" description="Low complexity" evidence="1">
    <location>
        <begin position="432"/>
        <end position="451"/>
    </location>
</feature>
<reference evidence="2" key="2">
    <citation type="submission" date="2021-04" db="EMBL/GenBank/DDBJ databases">
        <authorList>
            <person name="Podell S."/>
        </authorList>
    </citation>
    <scope>NUCLEOTIDE SEQUENCE</scope>
    <source>
        <strain evidence="2">Hildebrandi</strain>
    </source>
</reference>
<feature type="compositionally biased region" description="Basic and acidic residues" evidence="1">
    <location>
        <begin position="143"/>
        <end position="163"/>
    </location>
</feature>
<comment type="caution">
    <text evidence="2">The sequence shown here is derived from an EMBL/GenBank/DDBJ whole genome shotgun (WGS) entry which is preliminary data.</text>
</comment>
<dbReference type="EMBL" id="JAGRRH010000003">
    <property type="protein sequence ID" value="KAG7372009.1"/>
    <property type="molecule type" value="Genomic_DNA"/>
</dbReference>
<accession>A0A9K3M1H9</accession>
<proteinExistence type="predicted"/>
<evidence type="ECO:0000313" key="3">
    <source>
        <dbReference type="Proteomes" id="UP000693970"/>
    </source>
</evidence>
<feature type="region of interest" description="Disordered" evidence="1">
    <location>
        <begin position="22"/>
        <end position="79"/>
    </location>
</feature>
<gene>
    <name evidence="2" type="ORF">IV203_018152</name>
</gene>
<name>A0A9K3M1H9_9STRA</name>
<evidence type="ECO:0000313" key="2">
    <source>
        <dbReference type="EMBL" id="KAG7372009.1"/>
    </source>
</evidence>
<sequence>MSVSMSISAAPTPQLEDQLYDEISLPSCAPSDEWGKECKSDSQEGQAEDVERFCEQSEPNDKKPTNETSWFSKHDHKSSYLSNSSFTEYLSNIIPSRFSQGCSTVTGTQTDAKADVFTRLDSKTTERSIHSRCYIENTESIRDRRDDRREERDANGDNARDDSGNNDAVYSVEEYTQISEITMDIPTVVAESKFVACSGLPTIEEAKRFDPAIAACTAEFSRKNMKARCGATGENLKGGSKDVIDFVFELVEDTFCVPLNRSKEERKKAFMEAYHEESIKFARTNSLVDPWQTSSKHSRSNRTPRRSGKSPYSAPGTNYDKPTSDFIQSTPKRGKEDAGFMIVDKPPPPRPQILPKMDEEQTLDWSKIMSFAEKQLEADGKSVISKATEFSSVRTSMSDRRSFFTTIDRTFTATQISESAAVSPINEHQEKSTASSTSSSSSTHATAAESANIVNEPVQDLPNLSLMDSSSFEEPRRLLLTSLLLRSFLQLFAKTKNTQQSVSQLQNKDASTVAVTSCAESVFRKMVRFTSFFICFALWPAGIPRRKIEYTPILKKSPKPSLLKLVFEADEQQS</sequence>
<dbReference type="AlphaFoldDB" id="A0A9K3M1H9"/>
<feature type="compositionally biased region" description="Basic residues" evidence="1">
    <location>
        <begin position="296"/>
        <end position="308"/>
    </location>
</feature>
<dbReference type="OrthoDB" id="55409at2759"/>
<keyword evidence="3" id="KW-1185">Reference proteome</keyword>
<feature type="region of interest" description="Disordered" evidence="1">
    <location>
        <begin position="418"/>
        <end position="452"/>
    </location>
</feature>
<feature type="compositionally biased region" description="Basic and acidic residues" evidence="1">
    <location>
        <begin position="49"/>
        <end position="65"/>
    </location>
</feature>
<feature type="region of interest" description="Disordered" evidence="1">
    <location>
        <begin position="143"/>
        <end position="168"/>
    </location>
</feature>
<feature type="compositionally biased region" description="Basic and acidic residues" evidence="1">
    <location>
        <begin position="33"/>
        <end position="42"/>
    </location>
</feature>